<dbReference type="Proteomes" id="UP000465301">
    <property type="component" value="Unassembled WGS sequence"/>
</dbReference>
<evidence type="ECO:0000313" key="2">
    <source>
        <dbReference type="EMBL" id="GFG96426.1"/>
    </source>
</evidence>
<evidence type="ECO:0000256" key="1">
    <source>
        <dbReference type="SAM" id="MobiDB-lite"/>
    </source>
</evidence>
<reference evidence="2 3" key="1">
    <citation type="journal article" date="2019" name="Emerg. Microbes Infect.">
        <title>Comprehensive subspecies identification of 175 nontuberculous mycobacteria species based on 7547 genomic profiles.</title>
        <authorList>
            <person name="Matsumoto Y."/>
            <person name="Kinjo T."/>
            <person name="Motooka D."/>
            <person name="Nabeya D."/>
            <person name="Jung N."/>
            <person name="Uechi K."/>
            <person name="Horii T."/>
            <person name="Iida T."/>
            <person name="Fujita J."/>
            <person name="Nakamura S."/>
        </authorList>
    </citation>
    <scope>NUCLEOTIDE SEQUENCE [LARGE SCALE GENOMIC DNA]</scope>
    <source>
        <strain evidence="2 3">JCM 30726</strain>
    </source>
</reference>
<protein>
    <submittedName>
        <fullName evidence="2">Uncharacterized protein</fullName>
    </submittedName>
</protein>
<name>A0A7I9Z6B5_9MYCO</name>
<comment type="caution">
    <text evidence="2">The sequence shown here is derived from an EMBL/GenBank/DDBJ whole genome shotgun (WGS) entry which is preliminary data.</text>
</comment>
<gene>
    <name evidence="2" type="ORF">MTIM_23050</name>
</gene>
<feature type="region of interest" description="Disordered" evidence="1">
    <location>
        <begin position="1"/>
        <end position="66"/>
    </location>
</feature>
<dbReference type="EMBL" id="BLLA01000001">
    <property type="protein sequence ID" value="GFG96426.1"/>
    <property type="molecule type" value="Genomic_DNA"/>
</dbReference>
<feature type="compositionally biased region" description="Basic and acidic residues" evidence="1">
    <location>
        <begin position="1"/>
        <end position="20"/>
    </location>
</feature>
<keyword evidence="3" id="KW-1185">Reference proteome</keyword>
<organism evidence="2 3">
    <name type="scientific">Mycobacterium timonense</name>
    <dbReference type="NCBI Taxonomy" id="701043"/>
    <lineage>
        <taxon>Bacteria</taxon>
        <taxon>Bacillati</taxon>
        <taxon>Actinomycetota</taxon>
        <taxon>Actinomycetes</taxon>
        <taxon>Mycobacteriales</taxon>
        <taxon>Mycobacteriaceae</taxon>
        <taxon>Mycobacterium</taxon>
        <taxon>Mycobacterium avium complex (MAC)</taxon>
    </lineage>
</organism>
<sequence>MAAARDHPDDAAMSHSEFGHKLRRICSHNPARRGLTTRRTVRRDTPPNTTIELLWTGPGPGDDETP</sequence>
<accession>A0A7I9Z6B5</accession>
<evidence type="ECO:0000313" key="3">
    <source>
        <dbReference type="Proteomes" id="UP000465301"/>
    </source>
</evidence>
<proteinExistence type="predicted"/>
<dbReference type="AlphaFoldDB" id="A0A7I9Z6B5"/>